<reference evidence="1 2" key="1">
    <citation type="submission" date="2020-08" db="EMBL/GenBank/DDBJ databases">
        <title>Genomic Encyclopedia of Type Strains, Phase IV (KMG-V): Genome sequencing to study the core and pangenomes of soil and plant-associated prokaryotes.</title>
        <authorList>
            <person name="Whitman W."/>
        </authorList>
    </citation>
    <scope>NUCLEOTIDE SEQUENCE [LARGE SCALE GENOMIC DNA]</scope>
    <source>
        <strain evidence="1 2">SRMrh-85</strain>
    </source>
</reference>
<comment type="caution">
    <text evidence="1">The sequence shown here is derived from an EMBL/GenBank/DDBJ whole genome shotgun (WGS) entry which is preliminary data.</text>
</comment>
<accession>A0ABR6FRT0</accession>
<dbReference type="RefSeq" id="WP_110388040.1">
    <property type="nucleotide sequence ID" value="NZ_JACHVZ010000012.1"/>
</dbReference>
<evidence type="ECO:0000313" key="1">
    <source>
        <dbReference type="EMBL" id="MBB2930144.1"/>
    </source>
</evidence>
<proteinExistence type="predicted"/>
<dbReference type="EMBL" id="JACHVZ010000012">
    <property type="protein sequence ID" value="MBB2930144.1"/>
    <property type="molecule type" value="Genomic_DNA"/>
</dbReference>
<protein>
    <submittedName>
        <fullName evidence="1">Uncharacterized protein</fullName>
    </submittedName>
</protein>
<name>A0ABR6FRT0_9BURK</name>
<organism evidence="1 2">
    <name type="scientific">Paraburkholderia silvatlantica</name>
    <dbReference type="NCBI Taxonomy" id="321895"/>
    <lineage>
        <taxon>Bacteria</taxon>
        <taxon>Pseudomonadati</taxon>
        <taxon>Pseudomonadota</taxon>
        <taxon>Betaproteobacteria</taxon>
        <taxon>Burkholderiales</taxon>
        <taxon>Burkholderiaceae</taxon>
        <taxon>Paraburkholderia</taxon>
    </lineage>
</organism>
<dbReference type="Proteomes" id="UP000533533">
    <property type="component" value="Unassembled WGS sequence"/>
</dbReference>
<evidence type="ECO:0000313" key="2">
    <source>
        <dbReference type="Proteomes" id="UP000533533"/>
    </source>
</evidence>
<gene>
    <name evidence="1" type="ORF">FHX59_004592</name>
</gene>
<keyword evidence="2" id="KW-1185">Reference proteome</keyword>
<sequence>METIIRRSVAGYDIINAKTGVILATFSDCSCNGSPVSDAAGPDPDAARAAWLRRLTDSRMPPTPDDVARSMSRAAVAGGQAPSWSPAMMQPGVGSANEQAQQHYRTIAAERERHAAEEQNRAARNIAEQILRERDALAARGNEAAAARERSLESARIANQAAQRTVVPDEAMPDVDAARAVYVRSLTRGAQ</sequence>